<comment type="pathway">
    <text evidence="2">Protein modification; protein glycosylation.</text>
</comment>
<evidence type="ECO:0000256" key="2">
    <source>
        <dbReference type="ARBA" id="ARBA00004922"/>
    </source>
</evidence>
<reference evidence="19 20" key="1">
    <citation type="journal article" date="2010" name="PLoS Biol.">
        <title>Multi-platform next-generation sequencing of the domestic turkey (Meleagris gallopavo): genome assembly and analysis.</title>
        <authorList>
            <person name="Dalloul R.A."/>
            <person name="Long J.A."/>
            <person name="Zimin A.V."/>
            <person name="Aslam L."/>
            <person name="Beal K."/>
            <person name="Blomberg L.A."/>
            <person name="Bouffard P."/>
            <person name="Burt D.W."/>
            <person name="Crasta O."/>
            <person name="Crooijmans R.P."/>
            <person name="Cooper K."/>
            <person name="Coulombe R.A."/>
            <person name="De S."/>
            <person name="Delany M.E."/>
            <person name="Dodgson J.B."/>
            <person name="Dong J.J."/>
            <person name="Evans C."/>
            <person name="Frederickson K.M."/>
            <person name="Flicek P."/>
            <person name="Florea L."/>
            <person name="Folkerts O."/>
            <person name="Groenen M.A."/>
            <person name="Harkins T.T."/>
            <person name="Herrero J."/>
            <person name="Hoffmann S."/>
            <person name="Megens H.J."/>
            <person name="Jiang A."/>
            <person name="de Jong P."/>
            <person name="Kaiser P."/>
            <person name="Kim H."/>
            <person name="Kim K.W."/>
            <person name="Kim S."/>
            <person name="Langenberger D."/>
            <person name="Lee M.K."/>
            <person name="Lee T."/>
            <person name="Mane S."/>
            <person name="Marcais G."/>
            <person name="Marz M."/>
            <person name="McElroy A.P."/>
            <person name="Modise T."/>
            <person name="Nefedov M."/>
            <person name="Notredame C."/>
            <person name="Paton I.R."/>
            <person name="Payne W.S."/>
            <person name="Pertea G."/>
            <person name="Prickett D."/>
            <person name="Puiu D."/>
            <person name="Qioa D."/>
            <person name="Raineri E."/>
            <person name="Ruffier M."/>
            <person name="Salzberg S.L."/>
            <person name="Schatz M.C."/>
            <person name="Scheuring C."/>
            <person name="Schmidt C.J."/>
            <person name="Schroeder S."/>
            <person name="Searle S.M."/>
            <person name="Smith E.J."/>
            <person name="Smith J."/>
            <person name="Sonstegard T.S."/>
            <person name="Stadler P.F."/>
            <person name="Tafer H."/>
            <person name="Tu Z.J."/>
            <person name="Van Tassell C.P."/>
            <person name="Vilella A.J."/>
            <person name="Williams K.P."/>
            <person name="Yorke J.A."/>
            <person name="Zhang L."/>
            <person name="Zhang H.B."/>
            <person name="Zhang X."/>
            <person name="Zhang Y."/>
            <person name="Reed K.M."/>
        </authorList>
    </citation>
    <scope>NUCLEOTIDE SEQUENCE [LARGE SCALE GENOMIC DNA]</scope>
</reference>
<dbReference type="Pfam" id="PF00777">
    <property type="entry name" value="Glyco_transf_29"/>
    <property type="match status" value="1"/>
</dbReference>
<comment type="similarity">
    <text evidence="3">Belongs to the glycosyltransferase 29 family.</text>
</comment>
<comment type="catalytic activity">
    <reaction evidence="15">
        <text>a 3-O-[N-acetyl-alpha-neuraminyl-(2-&gt;3)-beta-D-galactosyl-(1-&gt;3)-N-acetyl-alpha-D-galactosaminyl]-L-threonyl-[protein] + CMP-N-acetyl-beta-neuraminate = a 3-O-{alpha-Neu5Ac-(2-&gt;3)-beta-D-Gal-(1-&gt;3)-[alpha-Neu5Ac-(2-&gt;6)]-alpha-D-GalNAc}-L-threonyl-[protein] + CMP + H(+)</text>
        <dbReference type="Rhea" id="RHEA:81659"/>
        <dbReference type="Rhea" id="RHEA-COMP:14417"/>
        <dbReference type="Rhea" id="RHEA-COMP:16763"/>
        <dbReference type="ChEBI" id="CHEBI:15378"/>
        <dbReference type="ChEBI" id="CHEBI:57812"/>
        <dbReference type="ChEBI" id="CHEBI:60377"/>
        <dbReference type="ChEBI" id="CHEBI:139598"/>
        <dbReference type="ChEBI" id="CHEBI:156398"/>
    </reaction>
    <physiologicalReaction direction="left-to-right" evidence="15">
        <dbReference type="Rhea" id="RHEA:81660"/>
    </physiologicalReaction>
</comment>
<evidence type="ECO:0000256" key="1">
    <source>
        <dbReference type="ARBA" id="ARBA00004323"/>
    </source>
</evidence>
<keyword evidence="10 18" id="KW-0472">Membrane</keyword>
<keyword evidence="8 18" id="KW-1133">Transmembrane helix</keyword>
<dbReference type="GO" id="GO:0006493">
    <property type="term" value="P:protein O-linked glycosylation"/>
    <property type="evidence" value="ECO:0007669"/>
    <property type="project" value="Ensembl"/>
</dbReference>
<evidence type="ECO:0000256" key="14">
    <source>
        <dbReference type="ARBA" id="ARBA00039109"/>
    </source>
</evidence>
<evidence type="ECO:0000256" key="3">
    <source>
        <dbReference type="ARBA" id="ARBA00006003"/>
    </source>
</evidence>
<evidence type="ECO:0000256" key="18">
    <source>
        <dbReference type="SAM" id="Phobius"/>
    </source>
</evidence>
<evidence type="ECO:0000256" key="11">
    <source>
        <dbReference type="ARBA" id="ARBA00023157"/>
    </source>
</evidence>
<dbReference type="CDD" id="cd23972">
    <property type="entry name" value="GT29_ST6GALNAC2"/>
    <property type="match status" value="1"/>
</dbReference>
<dbReference type="InterPro" id="IPR038578">
    <property type="entry name" value="GT29-like_sf"/>
</dbReference>
<evidence type="ECO:0000256" key="15">
    <source>
        <dbReference type="ARBA" id="ARBA00050664"/>
    </source>
</evidence>
<evidence type="ECO:0000256" key="13">
    <source>
        <dbReference type="ARBA" id="ARBA00036348"/>
    </source>
</evidence>
<reference evidence="19" key="3">
    <citation type="submission" date="2025-09" db="UniProtKB">
        <authorList>
            <consortium name="Ensembl"/>
        </authorList>
    </citation>
    <scope>IDENTIFICATION</scope>
</reference>
<keyword evidence="9" id="KW-0333">Golgi apparatus</keyword>
<dbReference type="EC" id="2.4.3.3" evidence="14"/>
<dbReference type="KEGG" id="mgp:100549285"/>
<keyword evidence="4" id="KW-0328">Glycosyltransferase</keyword>
<feature type="region of interest" description="Disordered" evidence="17">
    <location>
        <begin position="71"/>
        <end position="108"/>
    </location>
</feature>
<evidence type="ECO:0000256" key="10">
    <source>
        <dbReference type="ARBA" id="ARBA00023136"/>
    </source>
</evidence>
<dbReference type="InterPro" id="IPR001675">
    <property type="entry name" value="Glyco_trans_29"/>
</dbReference>
<comment type="catalytic activity">
    <reaction evidence="13">
        <text>a beta-D-galactosyl-(1-&gt;3)-N-acetyl-alpha-D-galactosaminyl derivative + CMP-N-acetyl-beta-neuraminate = a beta-D-galactosyl-(1-&gt;3)-[N-acetyl-alpha-neuraminyl-(2-&gt;6)]-N-acetyl-alpha-D-galactosaminyl derivative + CMP + H(+)</text>
        <dbReference type="Rhea" id="RHEA:11136"/>
        <dbReference type="ChEBI" id="CHEBI:15378"/>
        <dbReference type="ChEBI" id="CHEBI:57812"/>
        <dbReference type="ChEBI" id="CHEBI:60377"/>
        <dbReference type="ChEBI" id="CHEBI:133470"/>
        <dbReference type="ChEBI" id="CHEBI:140764"/>
        <dbReference type="EC" id="2.4.3.3"/>
    </reaction>
    <physiologicalReaction direction="left-to-right" evidence="13">
        <dbReference type="Rhea" id="RHEA:11137"/>
    </physiologicalReaction>
</comment>
<dbReference type="GeneID" id="100549285"/>
<evidence type="ECO:0000256" key="7">
    <source>
        <dbReference type="ARBA" id="ARBA00022968"/>
    </source>
</evidence>
<evidence type="ECO:0000256" key="17">
    <source>
        <dbReference type="SAM" id="MobiDB-lite"/>
    </source>
</evidence>
<keyword evidence="12" id="KW-0325">Glycoprotein</keyword>
<feature type="region of interest" description="Disordered" evidence="17">
    <location>
        <begin position="1"/>
        <end position="42"/>
    </location>
</feature>
<keyword evidence="5" id="KW-0808">Transferase</keyword>
<evidence type="ECO:0000256" key="5">
    <source>
        <dbReference type="ARBA" id="ARBA00022679"/>
    </source>
</evidence>
<keyword evidence="6 18" id="KW-0812">Transmembrane</keyword>
<evidence type="ECO:0000256" key="6">
    <source>
        <dbReference type="ARBA" id="ARBA00022692"/>
    </source>
</evidence>
<keyword evidence="7" id="KW-0735">Signal-anchor</keyword>
<comment type="subcellular location">
    <subcellularLocation>
        <location evidence="1">Golgi apparatus membrane</location>
        <topology evidence="1">Single-pass type II membrane protein</topology>
    </subcellularLocation>
</comment>
<dbReference type="CTD" id="10610"/>
<dbReference type="Proteomes" id="UP000001645">
    <property type="component" value="Chromosome 20"/>
</dbReference>
<evidence type="ECO:0000256" key="4">
    <source>
        <dbReference type="ARBA" id="ARBA00022676"/>
    </source>
</evidence>
<dbReference type="AlphaFoldDB" id="G1MYB0"/>
<feature type="transmembrane region" description="Helical" evidence="18">
    <location>
        <begin position="133"/>
        <end position="151"/>
    </location>
</feature>
<dbReference type="FunFam" id="3.90.1480.20:FF:000013">
    <property type="entry name" value="ST6 N-acetylgalactosaminide alpha-2,6-sialyltransferase 1"/>
    <property type="match status" value="1"/>
</dbReference>
<evidence type="ECO:0000313" key="19">
    <source>
        <dbReference type="Ensembl" id="ENSMGAP00000003921.3"/>
    </source>
</evidence>
<gene>
    <name evidence="19" type="primary">ST6GALNAC2</name>
</gene>
<feature type="compositionally biased region" description="Basic residues" evidence="17">
    <location>
        <begin position="25"/>
        <end position="34"/>
    </location>
</feature>
<organism evidence="19 20">
    <name type="scientific">Meleagris gallopavo</name>
    <name type="common">Wild turkey</name>
    <dbReference type="NCBI Taxonomy" id="9103"/>
    <lineage>
        <taxon>Eukaryota</taxon>
        <taxon>Metazoa</taxon>
        <taxon>Chordata</taxon>
        <taxon>Craniata</taxon>
        <taxon>Vertebrata</taxon>
        <taxon>Euteleostomi</taxon>
        <taxon>Archelosauria</taxon>
        <taxon>Archosauria</taxon>
        <taxon>Dinosauria</taxon>
        <taxon>Saurischia</taxon>
        <taxon>Theropoda</taxon>
        <taxon>Coelurosauria</taxon>
        <taxon>Aves</taxon>
        <taxon>Neognathae</taxon>
        <taxon>Galloanserae</taxon>
        <taxon>Galliformes</taxon>
        <taxon>Phasianidae</taxon>
        <taxon>Meleagridinae</taxon>
        <taxon>Meleagris</taxon>
    </lineage>
</organism>
<feature type="compositionally biased region" description="Low complexity" evidence="17">
    <location>
        <begin position="77"/>
        <end position="86"/>
    </location>
</feature>
<dbReference type="Bgee" id="ENSMGAG00000004145">
    <property type="expression patterns" value="Expressed in proventriculus and 5 other cell types or tissues"/>
</dbReference>
<comment type="catalytic activity">
    <reaction evidence="16">
        <text>a 3-O-[N-acetyl-alpha-D-galactosaminyl]-L-threonyl-[protein] + CMP-N-acetyl-beta-neuraminate = a 3-O-[N-acetyl-alpha-neuraminosyl-(2-&gt;6)-N-acetyl-alpha-D-galactosaminyl]-L-threonyl-[protein] + CMP + H(+)</text>
        <dbReference type="Rhea" id="RHEA:81643"/>
        <dbReference type="Rhea" id="RHEA-COMP:11689"/>
        <dbReference type="Rhea" id="RHEA-COMP:19720"/>
        <dbReference type="ChEBI" id="CHEBI:15378"/>
        <dbReference type="ChEBI" id="CHEBI:57812"/>
        <dbReference type="ChEBI" id="CHEBI:60377"/>
        <dbReference type="ChEBI" id="CHEBI:87075"/>
        <dbReference type="ChEBI" id="CHEBI:231970"/>
    </reaction>
    <physiologicalReaction direction="left-to-right" evidence="16">
        <dbReference type="Rhea" id="RHEA:81644"/>
    </physiologicalReaction>
</comment>
<dbReference type="GO" id="GO:0000139">
    <property type="term" value="C:Golgi membrane"/>
    <property type="evidence" value="ECO:0007669"/>
    <property type="project" value="UniProtKB-SubCell"/>
</dbReference>
<name>G1MYB0_MELGA</name>
<dbReference type="InParanoid" id="G1MYB0"/>
<dbReference type="Gene3D" id="3.90.1480.20">
    <property type="entry name" value="Glycosyl transferase family 29"/>
    <property type="match status" value="1"/>
</dbReference>
<dbReference type="GO" id="GO:0001665">
    <property type="term" value="F:alpha-N-acetylgalactosaminide alpha-2,6-sialyltransferase activity"/>
    <property type="evidence" value="ECO:0007669"/>
    <property type="project" value="UniProtKB-EC"/>
</dbReference>
<evidence type="ECO:0000313" key="20">
    <source>
        <dbReference type="Proteomes" id="UP000001645"/>
    </source>
</evidence>
<dbReference type="Ensembl" id="ENSMGAT00000004631.3">
    <property type="protein sequence ID" value="ENSMGAP00000003921.3"/>
    <property type="gene ID" value="ENSMGAG00000004145.3"/>
</dbReference>
<sequence length="526" mass="59683">MKKLQEKGESSDLCSARRWREREARKKRKNKRKSRSESMFNPQRAAKAAQKCCFFFFFFLLSESEPVRPVPPPFGSHPPSSHRSSGTSIGPSVHPSVRPSRLRGAAQHRRVRIHADPIRKAAMGFPRWKRFCFLLLAAFTSSLLLYGHYYATVELRSGPRVAASLLQPELLFLVHPDTSRPDNSHQQDLRGTVKSREFFSQPSSELEKPKPSGKQPTLCPRSVAATVKADPIFKELFQFDIPVLMWDQHFNPETWDRLKARRVPYGWQGLSQAAVGSTLHLLNSSSNTQLFDGDRFPGGCIRCAVVGNGGILNGSRQGRAIDAHDLVFRLNGAIIKGFEEDVGTKVSFYGFTVNTMKNSLIAYEAYGFTQTPQGKDLKYIFIPSDARDYIMLRSAIQGGPVPEGLDKGDEPQKYFGLEASAEKFKLLHPDFLHYLTTRFLRSELLDMQYGHLYMPSTGALMLLTALHTCDQVSAYGFITANYEQFSDHYYEPEKKPLVFYANHDMLLEAELWRSLHQAGIMELYQR</sequence>
<dbReference type="FunCoup" id="G1MYB0">
    <property type="interactions" value="8"/>
</dbReference>
<dbReference type="PANTHER" id="PTHR45941">
    <property type="entry name" value="ALPHA-N-ACETYLGALACTOSAMINIDE ALPHA-2,6-SIALYLTRANSFERASE 2-LIKE-RELATED"/>
    <property type="match status" value="1"/>
</dbReference>
<dbReference type="HOGENOM" id="CLU_032020_0_1_1"/>
<evidence type="ECO:0000256" key="12">
    <source>
        <dbReference type="ARBA" id="ARBA00023180"/>
    </source>
</evidence>
<accession>G1MYB0</accession>
<keyword evidence="11" id="KW-1015">Disulfide bond</keyword>
<feature type="compositionally biased region" description="Basic and acidic residues" evidence="17">
    <location>
        <begin position="1"/>
        <end position="10"/>
    </location>
</feature>
<dbReference type="GeneTree" id="ENSGT00940000160433"/>
<proteinExistence type="inferred from homology"/>
<dbReference type="RefSeq" id="XP_003211468.2">
    <property type="nucleotide sequence ID" value="XM_003211420.3"/>
</dbReference>
<protein>
    <recommendedName>
        <fullName evidence="14">alpha-N-acetylgalactosaminide alpha-2,6-sialyltransferase</fullName>
        <ecNumber evidence="14">2.4.3.3</ecNumber>
    </recommendedName>
</protein>
<evidence type="ECO:0000256" key="9">
    <source>
        <dbReference type="ARBA" id="ARBA00023034"/>
    </source>
</evidence>
<dbReference type="OrthoDB" id="10264956at2759"/>
<feature type="region of interest" description="Disordered" evidence="17">
    <location>
        <begin position="177"/>
        <end position="219"/>
    </location>
</feature>
<evidence type="ECO:0000256" key="16">
    <source>
        <dbReference type="ARBA" id="ARBA00052285"/>
    </source>
</evidence>
<evidence type="ECO:0000256" key="8">
    <source>
        <dbReference type="ARBA" id="ARBA00022989"/>
    </source>
</evidence>
<dbReference type="PANTHER" id="PTHR45941:SF5">
    <property type="entry name" value="ALPHA-N-ACETYLGALACTOSAMINIDE ALPHA-2,6-SIALYLTRANSFERASE 2"/>
    <property type="match status" value="1"/>
</dbReference>
<keyword evidence="20" id="KW-1185">Reference proteome</keyword>
<feature type="compositionally biased region" description="Basic and acidic residues" evidence="17">
    <location>
        <begin position="177"/>
        <end position="188"/>
    </location>
</feature>
<reference evidence="19" key="2">
    <citation type="submission" date="2025-08" db="UniProtKB">
        <authorList>
            <consortium name="Ensembl"/>
        </authorList>
    </citation>
    <scope>IDENTIFICATION</scope>
</reference>